<dbReference type="InterPro" id="IPR010239">
    <property type="entry name" value="CHP02001"/>
</dbReference>
<gene>
    <name evidence="2" type="ORF">BHE75_01663</name>
</gene>
<dbReference type="EMBL" id="MIPT01000001">
    <property type="protein sequence ID" value="OHT19675.1"/>
    <property type="molecule type" value="Genomic_DNA"/>
</dbReference>
<accession>A0A1S1HC26</accession>
<name>A0A1S1HC26_9SPHN</name>
<evidence type="ECO:0000313" key="2">
    <source>
        <dbReference type="EMBL" id="OHT19675.1"/>
    </source>
</evidence>
<evidence type="ECO:0000313" key="3">
    <source>
        <dbReference type="Proteomes" id="UP000179467"/>
    </source>
</evidence>
<dbReference type="Pfam" id="PF09694">
    <property type="entry name" value="Gcw_chp"/>
    <property type="match status" value="1"/>
</dbReference>
<keyword evidence="3" id="KW-1185">Reference proteome</keyword>
<proteinExistence type="predicted"/>
<protein>
    <recommendedName>
        <fullName evidence="4">Outer membrane protein beta-barrel domain-containing protein</fullName>
    </recommendedName>
</protein>
<keyword evidence="1" id="KW-0732">Signal</keyword>
<feature type="signal peptide" evidence="1">
    <location>
        <begin position="1"/>
        <end position="28"/>
    </location>
</feature>
<dbReference type="AlphaFoldDB" id="A0A1S1HC26"/>
<sequence length="254" mass="26295">MLHCRAAPLALALAGAASAAAATSPAQAQAFAGPQFSAEIVTDQRRRGLSWSDGKAAAEATLRLPLGDRLEAGAAIGTLRGSRRHGGADAGLDLDLGYRHDAGPWRLTATVIGHIFPGEGRLDYVEVEAGAGLLIGPAQFDLLAAYAPSQAAIGGDNLHLAARALVALPGTPFTLTAGIGRSSGDVTRPDRAVRLRPSGSYWDYRFGVDHVSGPITLGLAFTTTSIDRPAASTPTRYLDRHTGSGLLARARLSL</sequence>
<dbReference type="OrthoDB" id="7503770at2"/>
<evidence type="ECO:0008006" key="4">
    <source>
        <dbReference type="Google" id="ProtNLM"/>
    </source>
</evidence>
<evidence type="ECO:0000256" key="1">
    <source>
        <dbReference type="SAM" id="SignalP"/>
    </source>
</evidence>
<organism evidence="2 3">
    <name type="scientific">Edaphosphingomonas haloaromaticamans</name>
    <dbReference type="NCBI Taxonomy" id="653954"/>
    <lineage>
        <taxon>Bacteria</taxon>
        <taxon>Pseudomonadati</taxon>
        <taxon>Pseudomonadota</taxon>
        <taxon>Alphaproteobacteria</taxon>
        <taxon>Sphingomonadales</taxon>
        <taxon>Rhizorhabdaceae</taxon>
        <taxon>Edaphosphingomonas</taxon>
    </lineage>
</organism>
<reference evidence="2 3" key="1">
    <citation type="submission" date="2016-09" db="EMBL/GenBank/DDBJ databases">
        <title>Metabolic pathway, cell adaptation mechanisms and a novel monoxygenase revealed through proteogenomic-transcription analysis of a Sphingomonas haloaromaticamans strain degrading the fungicide ortho-phenylphenol.</title>
        <authorList>
            <person name="Perruchon C."/>
            <person name="Papadopoulou E.S."/>
            <person name="Rousidou C."/>
            <person name="Vasileiadis S."/>
            <person name="Tanou G."/>
            <person name="Amoutzias G."/>
            <person name="Molassiotis A."/>
            <person name="Karpouzas D.G."/>
        </authorList>
    </citation>
    <scope>NUCLEOTIDE SEQUENCE [LARGE SCALE GENOMIC DNA]</scope>
    <source>
        <strain evidence="2 3">P3</strain>
    </source>
</reference>
<dbReference type="RefSeq" id="WP_070933580.1">
    <property type="nucleotide sequence ID" value="NZ_MIPT01000001.1"/>
</dbReference>
<feature type="chain" id="PRO_5010218436" description="Outer membrane protein beta-barrel domain-containing protein" evidence="1">
    <location>
        <begin position="29"/>
        <end position="254"/>
    </location>
</feature>
<dbReference type="Proteomes" id="UP000179467">
    <property type="component" value="Unassembled WGS sequence"/>
</dbReference>
<comment type="caution">
    <text evidence="2">The sequence shown here is derived from an EMBL/GenBank/DDBJ whole genome shotgun (WGS) entry which is preliminary data.</text>
</comment>